<feature type="domain" description="DUF6699" evidence="1">
    <location>
        <begin position="88"/>
        <end position="216"/>
    </location>
</feature>
<evidence type="ECO:0000313" key="3">
    <source>
        <dbReference type="Proteomes" id="UP000054477"/>
    </source>
</evidence>
<evidence type="ECO:0000313" key="2">
    <source>
        <dbReference type="EMBL" id="KIK03590.1"/>
    </source>
</evidence>
<dbReference type="Pfam" id="PF20415">
    <property type="entry name" value="DUF6699"/>
    <property type="match status" value="1"/>
</dbReference>
<proteinExistence type="predicted"/>
<dbReference type="EMBL" id="KN838578">
    <property type="protein sequence ID" value="KIK03590.1"/>
    <property type="molecule type" value="Genomic_DNA"/>
</dbReference>
<name>A0A0C9WVN7_9AGAR</name>
<accession>A0A0C9WVN7</accession>
<dbReference type="Proteomes" id="UP000054477">
    <property type="component" value="Unassembled WGS sequence"/>
</dbReference>
<keyword evidence="3" id="KW-1185">Reference proteome</keyword>
<dbReference type="HOGENOM" id="CLU_1199995_0_0_1"/>
<evidence type="ECO:0000259" key="1">
    <source>
        <dbReference type="Pfam" id="PF20415"/>
    </source>
</evidence>
<dbReference type="OrthoDB" id="3172906at2759"/>
<reference evidence="2 3" key="1">
    <citation type="submission" date="2014-04" db="EMBL/GenBank/DDBJ databases">
        <authorList>
            <consortium name="DOE Joint Genome Institute"/>
            <person name="Kuo A."/>
            <person name="Kohler A."/>
            <person name="Nagy L.G."/>
            <person name="Floudas D."/>
            <person name="Copeland A."/>
            <person name="Barry K.W."/>
            <person name="Cichocki N."/>
            <person name="Veneault-Fourrey C."/>
            <person name="LaButti K."/>
            <person name="Lindquist E.A."/>
            <person name="Lipzen A."/>
            <person name="Lundell T."/>
            <person name="Morin E."/>
            <person name="Murat C."/>
            <person name="Sun H."/>
            <person name="Tunlid A."/>
            <person name="Henrissat B."/>
            <person name="Grigoriev I.V."/>
            <person name="Hibbett D.S."/>
            <person name="Martin F."/>
            <person name="Nordberg H.P."/>
            <person name="Cantor M.N."/>
            <person name="Hua S.X."/>
        </authorList>
    </citation>
    <scope>NUCLEOTIDE SEQUENCE [LARGE SCALE GENOMIC DNA]</scope>
    <source>
        <strain evidence="2 3">LaAM-08-1</strain>
    </source>
</reference>
<sequence>MSPYSASSTYTATPRGGGMIHLHAASPAITSTTHIAADPHLSPLSLHSPAPPSLLYSKSPYTFIPLPRLYNGPVLINPLLEYSPVPMIEYDVTLPATFATLNSRRREALERSLDEPATSPAMSSLTFCSPSFPKPVIAFPRNAPHPFVTVRDVLAAVHDAIRVFAIEFHHPPPTYNLWGSPAERAQAHPSPASISDTHVRQLIMEFLPGGSIWAGISPSPAEPDVWILHVR</sequence>
<reference evidence="3" key="2">
    <citation type="submission" date="2015-01" db="EMBL/GenBank/DDBJ databases">
        <title>Evolutionary Origins and Diversification of the Mycorrhizal Mutualists.</title>
        <authorList>
            <consortium name="DOE Joint Genome Institute"/>
            <consortium name="Mycorrhizal Genomics Consortium"/>
            <person name="Kohler A."/>
            <person name="Kuo A."/>
            <person name="Nagy L.G."/>
            <person name="Floudas D."/>
            <person name="Copeland A."/>
            <person name="Barry K.W."/>
            <person name="Cichocki N."/>
            <person name="Veneault-Fourrey C."/>
            <person name="LaButti K."/>
            <person name="Lindquist E.A."/>
            <person name="Lipzen A."/>
            <person name="Lundell T."/>
            <person name="Morin E."/>
            <person name="Murat C."/>
            <person name="Riley R."/>
            <person name="Ohm R."/>
            <person name="Sun H."/>
            <person name="Tunlid A."/>
            <person name="Henrissat B."/>
            <person name="Grigoriev I.V."/>
            <person name="Hibbett D.S."/>
            <person name="Martin F."/>
        </authorList>
    </citation>
    <scope>NUCLEOTIDE SEQUENCE [LARGE SCALE GENOMIC DNA]</scope>
    <source>
        <strain evidence="3">LaAM-08-1</strain>
    </source>
</reference>
<protein>
    <recommendedName>
        <fullName evidence="1">DUF6699 domain-containing protein</fullName>
    </recommendedName>
</protein>
<gene>
    <name evidence="2" type="ORF">K443DRAFT_676598</name>
</gene>
<dbReference type="InterPro" id="IPR046522">
    <property type="entry name" value="DUF6699"/>
</dbReference>
<organism evidence="2 3">
    <name type="scientific">Laccaria amethystina LaAM-08-1</name>
    <dbReference type="NCBI Taxonomy" id="1095629"/>
    <lineage>
        <taxon>Eukaryota</taxon>
        <taxon>Fungi</taxon>
        <taxon>Dikarya</taxon>
        <taxon>Basidiomycota</taxon>
        <taxon>Agaricomycotina</taxon>
        <taxon>Agaricomycetes</taxon>
        <taxon>Agaricomycetidae</taxon>
        <taxon>Agaricales</taxon>
        <taxon>Agaricineae</taxon>
        <taxon>Hydnangiaceae</taxon>
        <taxon>Laccaria</taxon>
    </lineage>
</organism>
<dbReference type="AlphaFoldDB" id="A0A0C9WVN7"/>